<evidence type="ECO:0000313" key="2">
    <source>
        <dbReference type="Proteomes" id="UP001140949"/>
    </source>
</evidence>
<name>A0AAX6E6A0_IRIPA</name>
<reference evidence="1" key="2">
    <citation type="submission" date="2023-04" db="EMBL/GenBank/DDBJ databases">
        <authorList>
            <person name="Bruccoleri R.E."/>
            <person name="Oakeley E.J."/>
            <person name="Faust A.-M."/>
            <person name="Dessus-Babus S."/>
            <person name="Altorfer M."/>
            <person name="Burckhardt D."/>
            <person name="Oertli M."/>
            <person name="Naumann U."/>
            <person name="Petersen F."/>
            <person name="Wong J."/>
        </authorList>
    </citation>
    <scope>NUCLEOTIDE SEQUENCE</scope>
    <source>
        <strain evidence="1">GSM-AAB239-AS_SAM_17_03QT</strain>
        <tissue evidence="1">Leaf</tissue>
    </source>
</reference>
<reference evidence="1" key="1">
    <citation type="journal article" date="2023" name="GigaByte">
        <title>Genome assembly of the bearded iris, Iris pallida Lam.</title>
        <authorList>
            <person name="Bruccoleri R.E."/>
            <person name="Oakeley E.J."/>
            <person name="Faust A.M.E."/>
            <person name="Altorfer M."/>
            <person name="Dessus-Babus S."/>
            <person name="Burckhardt D."/>
            <person name="Oertli M."/>
            <person name="Naumann U."/>
            <person name="Petersen F."/>
            <person name="Wong J."/>
        </authorList>
    </citation>
    <scope>NUCLEOTIDE SEQUENCE</scope>
    <source>
        <strain evidence="1">GSM-AAB239-AS_SAM_17_03QT</strain>
    </source>
</reference>
<gene>
    <name evidence="1" type="ORF">M6B38_206470</name>
</gene>
<accession>A0AAX6E6A0</accession>
<dbReference type="Proteomes" id="UP001140949">
    <property type="component" value="Unassembled WGS sequence"/>
</dbReference>
<sequence>MMLQRYHHGLVKFGGLMIKEMQKKRKLHVLEKHDNIEDEKVATHCGSAKEHGNSFIGQGSSSTCSQFLVFLIRLKQYSCRYHLRC</sequence>
<dbReference type="EMBL" id="JANAVB010039620">
    <property type="protein sequence ID" value="KAJ6799602.1"/>
    <property type="molecule type" value="Genomic_DNA"/>
</dbReference>
<evidence type="ECO:0000313" key="1">
    <source>
        <dbReference type="EMBL" id="KAJ6799602.1"/>
    </source>
</evidence>
<comment type="caution">
    <text evidence="1">The sequence shown here is derived from an EMBL/GenBank/DDBJ whole genome shotgun (WGS) entry which is preliminary data.</text>
</comment>
<keyword evidence="2" id="KW-1185">Reference proteome</keyword>
<organism evidence="1 2">
    <name type="scientific">Iris pallida</name>
    <name type="common">Sweet iris</name>
    <dbReference type="NCBI Taxonomy" id="29817"/>
    <lineage>
        <taxon>Eukaryota</taxon>
        <taxon>Viridiplantae</taxon>
        <taxon>Streptophyta</taxon>
        <taxon>Embryophyta</taxon>
        <taxon>Tracheophyta</taxon>
        <taxon>Spermatophyta</taxon>
        <taxon>Magnoliopsida</taxon>
        <taxon>Liliopsida</taxon>
        <taxon>Asparagales</taxon>
        <taxon>Iridaceae</taxon>
        <taxon>Iridoideae</taxon>
        <taxon>Irideae</taxon>
        <taxon>Iris</taxon>
    </lineage>
</organism>
<proteinExistence type="predicted"/>
<dbReference type="AlphaFoldDB" id="A0AAX6E6A0"/>
<protein>
    <submittedName>
        <fullName evidence="1">Dynein light chain 1, cytoplasmic</fullName>
    </submittedName>
</protein>